<evidence type="ECO:0000256" key="1">
    <source>
        <dbReference type="SAM" id="MobiDB-lite"/>
    </source>
</evidence>
<accession>A0A4C1UXW4</accession>
<gene>
    <name evidence="2" type="ORF">EVAR_91588_1</name>
</gene>
<dbReference type="AlphaFoldDB" id="A0A4C1UXW4"/>
<feature type="region of interest" description="Disordered" evidence="1">
    <location>
        <begin position="1"/>
        <end position="33"/>
    </location>
</feature>
<comment type="caution">
    <text evidence="2">The sequence shown here is derived from an EMBL/GenBank/DDBJ whole genome shotgun (WGS) entry which is preliminary data.</text>
</comment>
<reference evidence="2 3" key="1">
    <citation type="journal article" date="2019" name="Commun. Biol.">
        <title>The bagworm genome reveals a unique fibroin gene that provides high tensile strength.</title>
        <authorList>
            <person name="Kono N."/>
            <person name="Nakamura H."/>
            <person name="Ohtoshi R."/>
            <person name="Tomita M."/>
            <person name="Numata K."/>
            <person name="Arakawa K."/>
        </authorList>
    </citation>
    <scope>NUCLEOTIDE SEQUENCE [LARGE SCALE GENOMIC DNA]</scope>
</reference>
<dbReference type="Proteomes" id="UP000299102">
    <property type="component" value="Unassembled WGS sequence"/>
</dbReference>
<sequence>MKKRSSATGELFATRPQTIKLETSSRKGKGRRAMNNTDKLFKARSNYKLCAARRPRPARPGGRVRALIRFSCGIGRLLLERGLDALAIVIESA</sequence>
<dbReference type="EMBL" id="BGZK01000238">
    <property type="protein sequence ID" value="GBP30847.1"/>
    <property type="molecule type" value="Genomic_DNA"/>
</dbReference>
<proteinExistence type="predicted"/>
<organism evidence="2 3">
    <name type="scientific">Eumeta variegata</name>
    <name type="common">Bagworm moth</name>
    <name type="synonym">Eumeta japonica</name>
    <dbReference type="NCBI Taxonomy" id="151549"/>
    <lineage>
        <taxon>Eukaryota</taxon>
        <taxon>Metazoa</taxon>
        <taxon>Ecdysozoa</taxon>
        <taxon>Arthropoda</taxon>
        <taxon>Hexapoda</taxon>
        <taxon>Insecta</taxon>
        <taxon>Pterygota</taxon>
        <taxon>Neoptera</taxon>
        <taxon>Endopterygota</taxon>
        <taxon>Lepidoptera</taxon>
        <taxon>Glossata</taxon>
        <taxon>Ditrysia</taxon>
        <taxon>Tineoidea</taxon>
        <taxon>Psychidae</taxon>
        <taxon>Oiketicinae</taxon>
        <taxon>Eumeta</taxon>
    </lineage>
</organism>
<protein>
    <submittedName>
        <fullName evidence="2">Uncharacterized protein</fullName>
    </submittedName>
</protein>
<evidence type="ECO:0000313" key="3">
    <source>
        <dbReference type="Proteomes" id="UP000299102"/>
    </source>
</evidence>
<evidence type="ECO:0000313" key="2">
    <source>
        <dbReference type="EMBL" id="GBP30847.1"/>
    </source>
</evidence>
<name>A0A4C1UXW4_EUMVA</name>
<keyword evidence="3" id="KW-1185">Reference proteome</keyword>